<dbReference type="RefSeq" id="WP_220109581.1">
    <property type="nucleotide sequence ID" value="NZ_JAHZST010000006.1"/>
</dbReference>
<comment type="caution">
    <text evidence="2">The sequence shown here is derived from an EMBL/GenBank/DDBJ whole genome shotgun (WGS) entry which is preliminary data.</text>
</comment>
<dbReference type="InterPro" id="IPR001736">
    <property type="entry name" value="PLipase_D/transphosphatidylase"/>
</dbReference>
<name>A0ABS7E396_9GAMM</name>
<dbReference type="EMBL" id="JAHZST010000006">
    <property type="protein sequence ID" value="MBW8184030.1"/>
    <property type="molecule type" value="Genomic_DNA"/>
</dbReference>
<dbReference type="CDD" id="cd00138">
    <property type="entry name" value="PLDc_SF"/>
    <property type="match status" value="1"/>
</dbReference>
<protein>
    <recommendedName>
        <fullName evidence="1">PLD phosphodiesterase domain-containing protein</fullName>
    </recommendedName>
</protein>
<feature type="domain" description="PLD phosphodiesterase" evidence="1">
    <location>
        <begin position="120"/>
        <end position="141"/>
    </location>
</feature>
<dbReference type="Proteomes" id="UP001195963">
    <property type="component" value="Unassembled WGS sequence"/>
</dbReference>
<reference evidence="2 3" key="1">
    <citation type="submission" date="2021-07" db="EMBL/GenBank/DDBJ databases">
        <title>Shewanella sp. nov, isolated from SCS.</title>
        <authorList>
            <person name="Cao W.R."/>
        </authorList>
    </citation>
    <scope>NUCLEOTIDE SEQUENCE [LARGE SCALE GENOMIC DNA]</scope>
    <source>
        <strain evidence="2 3">NR704-98</strain>
    </source>
</reference>
<sequence length="402" mass="45874">MHKNDKFSDFKTPRTDALIKELCSIGNGKDFDIELFLRPKKAALNSFISIVPSSSLTVFTYTIEKGFAKSVIDNIKQCTGDVTLVAQINKTTHFDYLCKQLTSLSEQVESLTLYCVKKCHIKLFIRDDYAIIGSQNFTTGADSHPNTELFFISKSGGEQIKTRLLSTLTELYSDFKPLEIKGCSATEIADKITKATRSDFSKNALKEMLEQILEDSRVAHFQIDSMEELVEFMSDLSAPSFDDARYIDRDTIQESAEQFLEDFEAKCCEFLDEIKKAEPESTFQQYLENFETAHTLLDDAFEDQNHILDAFHSTQFIDDIAREKTYTELCENGKSDPDTGEFDESAISSEELVKEINNTLAALYEENVQTVNQYFESVLEEFHNQLDGLLEEYKQEDEEEAD</sequence>
<dbReference type="PROSITE" id="PS50035">
    <property type="entry name" value="PLD"/>
    <property type="match status" value="1"/>
</dbReference>
<evidence type="ECO:0000313" key="2">
    <source>
        <dbReference type="EMBL" id="MBW8184030.1"/>
    </source>
</evidence>
<accession>A0ABS7E396</accession>
<organism evidence="2 3">
    <name type="scientific">Shewanella nanhaiensis</name>
    <dbReference type="NCBI Taxonomy" id="2864872"/>
    <lineage>
        <taxon>Bacteria</taxon>
        <taxon>Pseudomonadati</taxon>
        <taxon>Pseudomonadota</taxon>
        <taxon>Gammaproteobacteria</taxon>
        <taxon>Alteromonadales</taxon>
        <taxon>Shewanellaceae</taxon>
        <taxon>Shewanella</taxon>
    </lineage>
</organism>
<proteinExistence type="predicted"/>
<keyword evidence="3" id="KW-1185">Reference proteome</keyword>
<gene>
    <name evidence="2" type="ORF">K0625_10125</name>
</gene>
<evidence type="ECO:0000259" key="1">
    <source>
        <dbReference type="PROSITE" id="PS50035"/>
    </source>
</evidence>
<evidence type="ECO:0000313" key="3">
    <source>
        <dbReference type="Proteomes" id="UP001195963"/>
    </source>
</evidence>